<dbReference type="GO" id="GO:0005164">
    <property type="term" value="F:tumor necrosis factor receptor binding"/>
    <property type="evidence" value="ECO:0007669"/>
    <property type="project" value="TreeGrafter"/>
</dbReference>
<feature type="domain" description="MATH" evidence="5">
    <location>
        <begin position="225"/>
        <end position="372"/>
    </location>
</feature>
<evidence type="ECO:0000259" key="5">
    <source>
        <dbReference type="PROSITE" id="PS50144"/>
    </source>
</evidence>
<evidence type="ECO:0000256" key="3">
    <source>
        <dbReference type="ARBA" id="ARBA00022843"/>
    </source>
</evidence>
<evidence type="ECO:0000256" key="1">
    <source>
        <dbReference type="ARBA" id="ARBA00022499"/>
    </source>
</evidence>
<proteinExistence type="predicted"/>
<organism evidence="6 7">
    <name type="scientific">Rotaria sordida</name>
    <dbReference type="NCBI Taxonomy" id="392033"/>
    <lineage>
        <taxon>Eukaryota</taxon>
        <taxon>Metazoa</taxon>
        <taxon>Spiralia</taxon>
        <taxon>Gnathifera</taxon>
        <taxon>Rotifera</taxon>
        <taxon>Eurotatoria</taxon>
        <taxon>Bdelloidea</taxon>
        <taxon>Philodinida</taxon>
        <taxon>Philodinidae</taxon>
        <taxon>Rotaria</taxon>
    </lineage>
</organism>
<dbReference type="PROSITE" id="PS50144">
    <property type="entry name" value="MATH"/>
    <property type="match status" value="1"/>
</dbReference>
<comment type="caution">
    <text evidence="6">The sequence shown here is derived from an EMBL/GenBank/DDBJ whole genome shotgun (WGS) entry which is preliminary data.</text>
</comment>
<dbReference type="AlphaFoldDB" id="A0A818UPA8"/>
<dbReference type="GO" id="GO:0006915">
    <property type="term" value="P:apoptotic process"/>
    <property type="evidence" value="ECO:0007669"/>
    <property type="project" value="UniProtKB-KW"/>
</dbReference>
<dbReference type="Pfam" id="PF21355">
    <property type="entry name" value="TRAF-mep_MATH"/>
    <property type="match status" value="1"/>
</dbReference>
<evidence type="ECO:0000256" key="2">
    <source>
        <dbReference type="ARBA" id="ARBA00022703"/>
    </source>
</evidence>
<dbReference type="InterPro" id="IPR013083">
    <property type="entry name" value="Znf_RING/FYVE/PHD"/>
</dbReference>
<dbReference type="FunFam" id="2.60.210.10:FF:000001">
    <property type="entry name" value="TNF receptor-associated factor"/>
    <property type="match status" value="1"/>
</dbReference>
<sequence>MLDRGCQLDMEQSNIICSLCDWNGIFKNYQEHLDKVHINPSCEFCGKQFQTVDSLTQHVSICEKVTLNCILKPYGCNEQFLRMNIRDHFLSQQHQNVLLRFLTQNIQHPINDKEDESTMSCHTTITTYGGVDETSHVSLQQLFETMDILIGGLNVINDDTQRLTSDSFQYQHSLQSVSEDASKLKIAIEATHSSINAHRTNQQILEESLNSCKQQLDDQKNISIDGTLLWKITNLQQKIDDAQCERQTSIYSPIFYSSPSGYKMRLRLYLAGDGNGRRTHMSLFFVLMRGEYDAILHFPFSFKVIFILLDQTSQQRHIFDSFRPDVKSNSFQRPHSDMNIASGIPKFVPLTIIQQDNNPYVVNDTMFIKTIIDFGDIPKPSLPYALSLNPGLPILTQRELLKRELEKRAQEKLSATTDSPTSIKHDVRTNRNETALSATCIYDSGAKLINDHTIIYSGLSSDNKTRNAYGVAIYLAQTATKIKLKFSQINIIVIAVYSPVYPTNTQMADESDKFYADLQDTAKMRIEGELPDSFLIETGVQQDGIPSPILFNILFDFIIRKVTEEAGIGEVKFSYAMRETTSDHLATYIRTFEKVTQEFGLTMSVKKTCIMTLQQFEEDQN</sequence>
<dbReference type="InterPro" id="IPR002083">
    <property type="entry name" value="MATH/TRAF_dom"/>
</dbReference>
<dbReference type="SUPFAM" id="SSF49599">
    <property type="entry name" value="TRAF domain-like"/>
    <property type="match status" value="1"/>
</dbReference>
<dbReference type="PANTHER" id="PTHR10131:SF138">
    <property type="entry name" value="RE66324P"/>
    <property type="match status" value="1"/>
</dbReference>
<gene>
    <name evidence="6" type="ORF">JBS370_LOCUS9521</name>
</gene>
<protein>
    <recommendedName>
        <fullName evidence="5">MATH domain-containing protein</fullName>
    </recommendedName>
</protein>
<dbReference type="Proteomes" id="UP000663836">
    <property type="component" value="Unassembled WGS sequence"/>
</dbReference>
<reference evidence="6" key="1">
    <citation type="submission" date="2021-02" db="EMBL/GenBank/DDBJ databases">
        <authorList>
            <person name="Nowell W R."/>
        </authorList>
    </citation>
    <scope>NUCLEOTIDE SEQUENCE</scope>
</reference>
<keyword evidence="1" id="KW-1017">Isopeptide bond</keyword>
<evidence type="ECO:0000313" key="7">
    <source>
        <dbReference type="Proteomes" id="UP000663836"/>
    </source>
</evidence>
<dbReference type="GO" id="GO:0043122">
    <property type="term" value="P:regulation of canonical NF-kappaB signal transduction"/>
    <property type="evidence" value="ECO:0007669"/>
    <property type="project" value="TreeGrafter"/>
</dbReference>
<accession>A0A818UPA8</accession>
<dbReference type="InterPro" id="IPR049342">
    <property type="entry name" value="TRAF1-6_MATH_dom"/>
</dbReference>
<keyword evidence="4" id="KW-0175">Coiled coil</keyword>
<dbReference type="EMBL" id="CAJOBD010000649">
    <property type="protein sequence ID" value="CAF3701233.1"/>
    <property type="molecule type" value="Genomic_DNA"/>
</dbReference>
<evidence type="ECO:0000313" key="6">
    <source>
        <dbReference type="EMBL" id="CAF3701233.1"/>
    </source>
</evidence>
<dbReference type="Gene3D" id="3.30.40.10">
    <property type="entry name" value="Zinc/RING finger domain, C3HC4 (zinc finger)"/>
    <property type="match status" value="1"/>
</dbReference>
<dbReference type="Gene3D" id="2.60.210.10">
    <property type="entry name" value="Apoptosis, Tumor Necrosis Factor Receptor Associated Protein 2, Chain A"/>
    <property type="match status" value="1"/>
</dbReference>
<dbReference type="GO" id="GO:0009898">
    <property type="term" value="C:cytoplasmic side of plasma membrane"/>
    <property type="evidence" value="ECO:0007669"/>
    <property type="project" value="TreeGrafter"/>
</dbReference>
<keyword evidence="3" id="KW-0832">Ubl conjugation</keyword>
<name>A0A818UPA8_9BILA</name>
<keyword evidence="2" id="KW-0053">Apoptosis</keyword>
<dbReference type="InterPro" id="IPR008974">
    <property type="entry name" value="TRAF-like"/>
</dbReference>
<evidence type="ECO:0000256" key="4">
    <source>
        <dbReference type="ARBA" id="ARBA00023054"/>
    </source>
</evidence>
<dbReference type="SMART" id="SM00061">
    <property type="entry name" value="MATH"/>
    <property type="match status" value="1"/>
</dbReference>
<dbReference type="PANTHER" id="PTHR10131">
    <property type="entry name" value="TNF RECEPTOR ASSOCIATED FACTOR"/>
    <property type="match status" value="1"/>
</dbReference>